<dbReference type="InterPro" id="IPR015940">
    <property type="entry name" value="UBA"/>
</dbReference>
<feature type="binding site" evidence="13">
    <location>
        <position position="201"/>
    </location>
    <ligand>
        <name>Zn(2+)</name>
        <dbReference type="ChEBI" id="CHEBI:29105"/>
    </ligand>
</feature>
<evidence type="ECO:0000256" key="5">
    <source>
        <dbReference type="ARBA" id="ARBA00022737"/>
    </source>
</evidence>
<dbReference type="FunFam" id="1.10.8.10:FF:000086">
    <property type="entry name" value="Ubiquitin carboxyl-terminal hydrolase"/>
    <property type="match status" value="1"/>
</dbReference>
<dbReference type="SUPFAM" id="SSF57850">
    <property type="entry name" value="RING/U-box"/>
    <property type="match status" value="2"/>
</dbReference>
<dbReference type="RefSeq" id="XP_064677994.1">
    <property type="nucleotide sequence ID" value="XM_064831714.1"/>
</dbReference>
<dbReference type="EMBL" id="JASEJX010000030">
    <property type="protein sequence ID" value="KAK4511328.1"/>
    <property type="molecule type" value="Genomic_DNA"/>
</dbReference>
<dbReference type="Pfam" id="PF02148">
    <property type="entry name" value="zf-UBP"/>
    <property type="match status" value="1"/>
</dbReference>
<dbReference type="SMART" id="SM00165">
    <property type="entry name" value="UBA"/>
    <property type="match status" value="2"/>
</dbReference>
<keyword evidence="5" id="KW-0677">Repeat</keyword>
<dbReference type="GO" id="GO:0004843">
    <property type="term" value="F:cysteine-type deubiquitinase activity"/>
    <property type="evidence" value="ECO:0007669"/>
    <property type="project" value="UniProtKB-UniRule"/>
</dbReference>
<sequence>MVCLHIENATFNLPSAFTQVHKDECTQCFDNQDGPEGIDVCLTCFNGGCLDQERHHALTHSQLTGHALAVNIRRTTVSNPNKRNHDDAPPQKISKIAIVMENEEPIYEYVTIVRCHICSTKESKEATPQLNAIVDAVMSSLSSAKQSEVKAWEEVITPCEHTLCLVQEEPKQLQGQDLAHCADCELNQNLWLCLACGNLGCGRKQYDGSGGNNHAIDHFEKTGHGVNVKLGTITAEGTADIYCYSCDDARVDDNLAAHLANWGINVSQQQKTEKSMTELQLEQNMKFDFSMTTEDGKQLEPKFGAGYTGLKNLGNSCYMASVLQSVFNIEQFQSRYNQQLADHALTCTTDAANCWHCQLHKLADGLLSGRYSQPIINDDGVQSQDGIAPGMFKALVGKNHQEFSTMRQQDAFEFFQYLCKTIQQKEHTTKNDPTKAFDFMTEQRLQCGQCKKVRYQKDQTTCISMEVPARLKDNTDNEYEPVDFTECLDTFVREETVDGYQCPNCNEKTTATRSVKFSTFPEILVLNPRRFAFINWVPQKLNIPIVFPEGPLQLDKYLSSGQQPGEELLPEDSTDSSASSSAEPSFNQNDIDQLKAMGFSENRCKRALLNTGHNGADIAMNWMFEHMEDPDIDDPLPTTSSNTASNAASGPSEDQISTLQEMGFSAQQAKKALHETNNDTERALDWLFSHPNDTGEMNEQTATDGASAQVVGDATPPFNYKLDSFVSHKGTSVHCGHYVSHVYKNGEWILFNDNKVAVTPNPPIGEAYLYFLKRQ</sequence>
<feature type="binding site" evidence="13">
    <location>
        <position position="214"/>
    </location>
    <ligand>
        <name>Zn(2+)</name>
        <dbReference type="ChEBI" id="CHEBI:29105"/>
    </ligand>
</feature>
<feature type="domain" description="USP" evidence="18">
    <location>
        <begin position="308"/>
        <end position="775"/>
    </location>
</feature>
<feature type="compositionally biased region" description="Low complexity" evidence="16">
    <location>
        <begin position="575"/>
        <end position="585"/>
    </location>
</feature>
<dbReference type="Gene3D" id="1.10.8.10">
    <property type="entry name" value="DNA helicase RuvA subunit, C-terminal domain"/>
    <property type="match status" value="2"/>
</dbReference>
<dbReference type="CDD" id="cd14385">
    <property type="entry name" value="UBA1_spUBP14_like"/>
    <property type="match status" value="1"/>
</dbReference>
<dbReference type="SUPFAM" id="SSF46934">
    <property type="entry name" value="UBA-like"/>
    <property type="match status" value="1"/>
</dbReference>
<evidence type="ECO:0000256" key="14">
    <source>
        <dbReference type="PROSITE-ProRule" id="PRU00502"/>
    </source>
</evidence>
<name>A0AAN7HX10_9FUNG</name>
<dbReference type="PROSITE" id="PS50271">
    <property type="entry name" value="ZF_UBP"/>
    <property type="match status" value="2"/>
</dbReference>
<keyword evidence="10 11" id="KW-0862">Zinc</keyword>
<dbReference type="GO" id="GO:0006508">
    <property type="term" value="P:proteolysis"/>
    <property type="evidence" value="ECO:0007669"/>
    <property type="project" value="UniProtKB-KW"/>
</dbReference>
<evidence type="ECO:0000313" key="21">
    <source>
        <dbReference type="Proteomes" id="UP001304243"/>
    </source>
</evidence>
<dbReference type="FunFam" id="3.30.40.10:FF:000587">
    <property type="entry name" value="Ubiquitin carboxyl-terminal hydrolase"/>
    <property type="match status" value="1"/>
</dbReference>
<dbReference type="InterPro" id="IPR038765">
    <property type="entry name" value="Papain-like_cys_pep_sf"/>
</dbReference>
<reference evidence="20 21" key="1">
    <citation type="submission" date="2022-11" db="EMBL/GenBank/DDBJ databases">
        <title>Mucor velutinosus strain NIH1002 WGS.</title>
        <authorList>
            <person name="Subramanian P."/>
            <person name="Mullikin J.C."/>
            <person name="Segre J.A."/>
            <person name="Zelazny A.M."/>
        </authorList>
    </citation>
    <scope>NUCLEOTIDE SEQUENCE [LARGE SCALE GENOMIC DNA]</scope>
    <source>
        <strain evidence="20 21">NIH1002</strain>
    </source>
</reference>
<keyword evidence="7 11" id="KW-0833">Ubl conjugation pathway</keyword>
<evidence type="ECO:0000259" key="19">
    <source>
        <dbReference type="PROSITE" id="PS50271"/>
    </source>
</evidence>
<feature type="compositionally biased region" description="Low complexity" evidence="16">
    <location>
        <begin position="638"/>
        <end position="649"/>
    </location>
</feature>
<evidence type="ECO:0000256" key="8">
    <source>
        <dbReference type="ARBA" id="ARBA00022801"/>
    </source>
</evidence>
<evidence type="ECO:0000256" key="1">
    <source>
        <dbReference type="ARBA" id="ARBA00000707"/>
    </source>
</evidence>
<keyword evidence="3 11" id="KW-0645">Protease</keyword>
<keyword evidence="6 14" id="KW-0863">Zinc-finger</keyword>
<accession>A0AAN7HX10</accession>
<comment type="caution">
    <text evidence="20">The sequence shown here is derived from an EMBL/GenBank/DDBJ whole genome shotgun (WGS) entry which is preliminary data.</text>
</comment>
<evidence type="ECO:0000313" key="20">
    <source>
        <dbReference type="EMBL" id="KAK4511328.1"/>
    </source>
</evidence>
<dbReference type="InterPro" id="IPR016652">
    <property type="entry name" value="Ubiquitinyl_hydrolase"/>
</dbReference>
<dbReference type="PROSITE" id="PS50235">
    <property type="entry name" value="USP_3"/>
    <property type="match status" value="1"/>
</dbReference>
<dbReference type="PIRSF" id="PIRSF016308">
    <property type="entry name" value="UBP"/>
    <property type="match status" value="1"/>
</dbReference>
<keyword evidence="21" id="KW-1185">Reference proteome</keyword>
<evidence type="ECO:0000259" key="18">
    <source>
        <dbReference type="PROSITE" id="PS50235"/>
    </source>
</evidence>
<feature type="binding site" evidence="13">
    <location>
        <position position="184"/>
    </location>
    <ligand>
        <name>Zn(2+)</name>
        <dbReference type="ChEBI" id="CHEBI:29105"/>
    </ligand>
</feature>
<dbReference type="InterPro" id="IPR009060">
    <property type="entry name" value="UBA-like_sf"/>
</dbReference>
<evidence type="ECO:0000256" key="15">
    <source>
        <dbReference type="RuleBase" id="RU366025"/>
    </source>
</evidence>
<dbReference type="GO" id="GO:0008270">
    <property type="term" value="F:zinc ion binding"/>
    <property type="evidence" value="ECO:0007669"/>
    <property type="project" value="UniProtKB-UniRule"/>
</dbReference>
<feature type="domain" description="UBA" evidence="17">
    <location>
        <begin position="585"/>
        <end position="626"/>
    </location>
</feature>
<proteinExistence type="inferred from homology"/>
<evidence type="ECO:0000259" key="17">
    <source>
        <dbReference type="PROSITE" id="PS50030"/>
    </source>
</evidence>
<dbReference type="InterPro" id="IPR018200">
    <property type="entry name" value="USP_CS"/>
</dbReference>
<evidence type="ECO:0000256" key="16">
    <source>
        <dbReference type="SAM" id="MobiDB-lite"/>
    </source>
</evidence>
<dbReference type="GeneID" id="89956229"/>
<feature type="active site" description="Proton acceptor" evidence="12">
    <location>
        <position position="737"/>
    </location>
</feature>
<dbReference type="FunFam" id="3.30.40.10:FF:000396">
    <property type="entry name" value="Ubiquitin carboxyl-terminal hydrolase"/>
    <property type="match status" value="1"/>
</dbReference>
<dbReference type="SUPFAM" id="SSF54001">
    <property type="entry name" value="Cysteine proteinases"/>
    <property type="match status" value="1"/>
</dbReference>
<evidence type="ECO:0000256" key="7">
    <source>
        <dbReference type="ARBA" id="ARBA00022786"/>
    </source>
</evidence>
<comment type="similarity">
    <text evidence="2 11 15">Belongs to the peptidase C19 family.</text>
</comment>
<feature type="domain" description="UBP-type" evidence="19">
    <location>
        <begin position="157"/>
        <end position="266"/>
    </location>
</feature>
<dbReference type="SMART" id="SM00290">
    <property type="entry name" value="ZnF_UBP"/>
    <property type="match status" value="2"/>
</dbReference>
<dbReference type="InterPro" id="IPR041432">
    <property type="entry name" value="UBP13_Znf-UBP_var"/>
</dbReference>
<dbReference type="CDD" id="cd14386">
    <property type="entry name" value="UBA2_UBP5"/>
    <property type="match status" value="1"/>
</dbReference>
<dbReference type="Gene3D" id="3.90.70.10">
    <property type="entry name" value="Cysteine proteinases"/>
    <property type="match status" value="1"/>
</dbReference>
<dbReference type="PANTHER" id="PTHR24006:SF664">
    <property type="entry name" value="UBIQUITIN CARBOXYL-TERMINAL HYDROLASE"/>
    <property type="match status" value="1"/>
</dbReference>
<dbReference type="InterPro" id="IPR001394">
    <property type="entry name" value="Peptidase_C19_UCH"/>
</dbReference>
<dbReference type="Pfam" id="PF17807">
    <property type="entry name" value="zf-UBP_var"/>
    <property type="match status" value="1"/>
</dbReference>
<keyword evidence="8 11" id="KW-0378">Hydrolase</keyword>
<dbReference type="PROSITE" id="PS00973">
    <property type="entry name" value="USP_2"/>
    <property type="match status" value="1"/>
</dbReference>
<dbReference type="Pfam" id="PF00443">
    <property type="entry name" value="UCH"/>
    <property type="match status" value="1"/>
</dbReference>
<dbReference type="InterPro" id="IPR001607">
    <property type="entry name" value="Znf_UBP"/>
</dbReference>
<feature type="region of interest" description="Disordered" evidence="16">
    <location>
        <begin position="629"/>
        <end position="655"/>
    </location>
</feature>
<evidence type="ECO:0000256" key="3">
    <source>
        <dbReference type="ARBA" id="ARBA00022670"/>
    </source>
</evidence>
<feature type="active site" description="Nucleophile" evidence="12">
    <location>
        <position position="317"/>
    </location>
</feature>
<evidence type="ECO:0000256" key="4">
    <source>
        <dbReference type="ARBA" id="ARBA00022723"/>
    </source>
</evidence>
<evidence type="ECO:0000256" key="12">
    <source>
        <dbReference type="PIRSR" id="PIRSR016308-1"/>
    </source>
</evidence>
<evidence type="ECO:0000256" key="9">
    <source>
        <dbReference type="ARBA" id="ARBA00022807"/>
    </source>
</evidence>
<keyword evidence="9 11" id="KW-0788">Thiol protease</keyword>
<feature type="domain" description="UBA" evidence="17">
    <location>
        <begin position="650"/>
        <end position="690"/>
    </location>
</feature>
<dbReference type="Gene3D" id="3.30.40.10">
    <property type="entry name" value="Zinc/RING finger domain, C3HC4 (zinc finger)"/>
    <property type="match status" value="2"/>
</dbReference>
<keyword evidence="4 11" id="KW-0479">Metal-binding</keyword>
<dbReference type="PROSITE" id="PS00972">
    <property type="entry name" value="USP_1"/>
    <property type="match status" value="1"/>
</dbReference>
<dbReference type="Proteomes" id="UP001304243">
    <property type="component" value="Unassembled WGS sequence"/>
</dbReference>
<evidence type="ECO:0000256" key="10">
    <source>
        <dbReference type="ARBA" id="ARBA00022833"/>
    </source>
</evidence>
<evidence type="ECO:0000256" key="13">
    <source>
        <dbReference type="PIRSR" id="PIRSR016308-3"/>
    </source>
</evidence>
<protein>
    <recommendedName>
        <fullName evidence="11 15">Ubiquitin carboxyl-terminal hydrolase</fullName>
        <ecNumber evidence="11 15">3.4.19.12</ecNumber>
    </recommendedName>
</protein>
<feature type="domain" description="UBP-type" evidence="19">
    <location>
        <begin position="1"/>
        <end position="109"/>
    </location>
</feature>
<dbReference type="GO" id="GO:0005829">
    <property type="term" value="C:cytosol"/>
    <property type="evidence" value="ECO:0007669"/>
    <property type="project" value="TreeGrafter"/>
</dbReference>
<dbReference type="InterPro" id="IPR013083">
    <property type="entry name" value="Znf_RING/FYVE/PHD"/>
</dbReference>
<comment type="catalytic activity">
    <reaction evidence="1 11 15">
        <text>Thiol-dependent hydrolysis of ester, thioester, amide, peptide and isopeptide bonds formed by the C-terminal Gly of ubiquitin (a 76-residue protein attached to proteins as an intracellular targeting signal).</text>
        <dbReference type="EC" id="3.4.19.12"/>
    </reaction>
</comment>
<organism evidence="20 21">
    <name type="scientific">Mucor velutinosus</name>
    <dbReference type="NCBI Taxonomy" id="708070"/>
    <lineage>
        <taxon>Eukaryota</taxon>
        <taxon>Fungi</taxon>
        <taxon>Fungi incertae sedis</taxon>
        <taxon>Mucoromycota</taxon>
        <taxon>Mucoromycotina</taxon>
        <taxon>Mucoromycetes</taxon>
        <taxon>Mucorales</taxon>
        <taxon>Mucorineae</taxon>
        <taxon>Mucoraceae</taxon>
        <taxon>Mucor</taxon>
    </lineage>
</organism>
<dbReference type="GO" id="GO:0005634">
    <property type="term" value="C:nucleus"/>
    <property type="evidence" value="ECO:0007669"/>
    <property type="project" value="TreeGrafter"/>
</dbReference>
<dbReference type="PANTHER" id="PTHR24006">
    <property type="entry name" value="UBIQUITIN CARBOXYL-TERMINAL HYDROLASE"/>
    <property type="match status" value="1"/>
</dbReference>
<evidence type="ECO:0000256" key="6">
    <source>
        <dbReference type="ARBA" id="ARBA00022771"/>
    </source>
</evidence>
<evidence type="ECO:0000256" key="11">
    <source>
        <dbReference type="PIRNR" id="PIRNR016308"/>
    </source>
</evidence>
<dbReference type="GO" id="GO:0016579">
    <property type="term" value="P:protein deubiquitination"/>
    <property type="evidence" value="ECO:0007669"/>
    <property type="project" value="InterPro"/>
</dbReference>
<dbReference type="Pfam" id="PF00627">
    <property type="entry name" value="UBA"/>
    <property type="match status" value="2"/>
</dbReference>
<dbReference type="AlphaFoldDB" id="A0AAN7HX10"/>
<dbReference type="EC" id="3.4.19.12" evidence="11 15"/>
<dbReference type="InterPro" id="IPR028889">
    <property type="entry name" value="USP"/>
</dbReference>
<feature type="region of interest" description="Disordered" evidence="16">
    <location>
        <begin position="557"/>
        <end position="589"/>
    </location>
</feature>
<gene>
    <name evidence="20" type="ORF">ATC70_012543</name>
</gene>
<evidence type="ECO:0000256" key="2">
    <source>
        <dbReference type="ARBA" id="ARBA00009085"/>
    </source>
</evidence>
<dbReference type="PROSITE" id="PS50030">
    <property type="entry name" value="UBA"/>
    <property type="match status" value="2"/>
</dbReference>
<dbReference type="CDD" id="cd02658">
    <property type="entry name" value="Peptidase_C19B"/>
    <property type="match status" value="1"/>
</dbReference>
<dbReference type="InterPro" id="IPR050164">
    <property type="entry name" value="Peptidase_C19"/>
</dbReference>
<feature type="binding site" evidence="13">
    <location>
        <position position="181"/>
    </location>
    <ligand>
        <name>Zn(2+)</name>
        <dbReference type="ChEBI" id="CHEBI:29105"/>
    </ligand>
</feature>